<proteinExistence type="predicted"/>
<dbReference type="GO" id="GO:0016787">
    <property type="term" value="F:hydrolase activity"/>
    <property type="evidence" value="ECO:0007669"/>
    <property type="project" value="UniProtKB-KW"/>
</dbReference>
<dbReference type="Pfam" id="PF07859">
    <property type="entry name" value="Abhydrolase_3"/>
    <property type="match status" value="1"/>
</dbReference>
<dbReference type="KEGG" id="ehx:EMIHUDRAFT_95383"/>
<sequence>MPASGSSSSSSRHGHIKVLRVDQSGALLSHRGAGRPFFPRREWKKLPCWVLQTAERGSVRLCGDGHRLRWQPVTNRLFAGAVIDGQPECNECEAPLPRRSQALFCRRCFDEEDSLYLVCGACNGRPRLPALWHDALFHGPRLPAALLPPSFELPGPGTVIVVPGGNYEFLASHEAWPVVRWLEGMGIAALVLRYRTLPAFGLEEALDDLEAAAEVARRRRPGPVAAVGFSAGGHLVAALAARAAARGLAQPLDAAVLAYPSINPRPWADPYESGFTRAANGDIVEDEDALCMHKRAASLQGWTDNLLGAGDAPFGAPPTFLVASTTDTIAPSAEHTDPYRRLLAREKVPHVYVHRDLSEHGFGLSGGWTDRCATWLARRGFGEQQPARKRRREPPAG</sequence>
<dbReference type="AlphaFoldDB" id="A0A0D3JGV7"/>
<dbReference type="Gene3D" id="3.40.50.1820">
    <property type="entry name" value="alpha/beta hydrolase"/>
    <property type="match status" value="1"/>
</dbReference>
<keyword evidence="1" id="KW-0378">Hydrolase</keyword>
<reference evidence="4" key="1">
    <citation type="journal article" date="2013" name="Nature">
        <title>Pan genome of the phytoplankton Emiliania underpins its global distribution.</title>
        <authorList>
            <person name="Read B.A."/>
            <person name="Kegel J."/>
            <person name="Klute M.J."/>
            <person name="Kuo A."/>
            <person name="Lefebvre S.C."/>
            <person name="Maumus F."/>
            <person name="Mayer C."/>
            <person name="Miller J."/>
            <person name="Monier A."/>
            <person name="Salamov A."/>
            <person name="Young J."/>
            <person name="Aguilar M."/>
            <person name="Claverie J.M."/>
            <person name="Frickenhaus S."/>
            <person name="Gonzalez K."/>
            <person name="Herman E.K."/>
            <person name="Lin Y.C."/>
            <person name="Napier J."/>
            <person name="Ogata H."/>
            <person name="Sarno A.F."/>
            <person name="Shmutz J."/>
            <person name="Schroeder D."/>
            <person name="de Vargas C."/>
            <person name="Verret F."/>
            <person name="von Dassow P."/>
            <person name="Valentin K."/>
            <person name="Van de Peer Y."/>
            <person name="Wheeler G."/>
            <person name="Dacks J.B."/>
            <person name="Delwiche C.F."/>
            <person name="Dyhrman S.T."/>
            <person name="Glockner G."/>
            <person name="John U."/>
            <person name="Richards T."/>
            <person name="Worden A.Z."/>
            <person name="Zhang X."/>
            <person name="Grigoriev I.V."/>
            <person name="Allen A.E."/>
            <person name="Bidle K."/>
            <person name="Borodovsky M."/>
            <person name="Bowler C."/>
            <person name="Brownlee C."/>
            <person name="Cock J.M."/>
            <person name="Elias M."/>
            <person name="Gladyshev V.N."/>
            <person name="Groth M."/>
            <person name="Guda C."/>
            <person name="Hadaegh A."/>
            <person name="Iglesias-Rodriguez M.D."/>
            <person name="Jenkins J."/>
            <person name="Jones B.M."/>
            <person name="Lawson T."/>
            <person name="Leese F."/>
            <person name="Lindquist E."/>
            <person name="Lobanov A."/>
            <person name="Lomsadze A."/>
            <person name="Malik S.B."/>
            <person name="Marsh M.E."/>
            <person name="Mackinder L."/>
            <person name="Mock T."/>
            <person name="Mueller-Roeber B."/>
            <person name="Pagarete A."/>
            <person name="Parker M."/>
            <person name="Probert I."/>
            <person name="Quesneville H."/>
            <person name="Raines C."/>
            <person name="Rensing S.A."/>
            <person name="Riano-Pachon D.M."/>
            <person name="Richier S."/>
            <person name="Rokitta S."/>
            <person name="Shiraiwa Y."/>
            <person name="Soanes D.M."/>
            <person name="van der Giezen M."/>
            <person name="Wahlund T.M."/>
            <person name="Williams B."/>
            <person name="Wilson W."/>
            <person name="Wolfe G."/>
            <person name="Wurch L.L."/>
        </authorList>
    </citation>
    <scope>NUCLEOTIDE SEQUENCE</scope>
</reference>
<dbReference type="PANTHER" id="PTHR48081:SF6">
    <property type="entry name" value="PEPTIDASE S9 PROLYL OLIGOPEPTIDASE CATALYTIC DOMAIN-CONTAINING PROTEIN"/>
    <property type="match status" value="1"/>
</dbReference>
<evidence type="ECO:0000259" key="2">
    <source>
        <dbReference type="Pfam" id="PF07859"/>
    </source>
</evidence>
<dbReference type="InterPro" id="IPR050300">
    <property type="entry name" value="GDXG_lipolytic_enzyme"/>
</dbReference>
<accession>A0A0D3JGV7</accession>
<feature type="domain" description="Alpha/beta hydrolase fold-3" evidence="2">
    <location>
        <begin position="183"/>
        <end position="362"/>
    </location>
</feature>
<organism evidence="3 4">
    <name type="scientific">Emiliania huxleyi (strain CCMP1516)</name>
    <dbReference type="NCBI Taxonomy" id="280463"/>
    <lineage>
        <taxon>Eukaryota</taxon>
        <taxon>Haptista</taxon>
        <taxon>Haptophyta</taxon>
        <taxon>Prymnesiophyceae</taxon>
        <taxon>Isochrysidales</taxon>
        <taxon>Noelaerhabdaceae</taxon>
        <taxon>Emiliania</taxon>
    </lineage>
</organism>
<dbReference type="PANTHER" id="PTHR48081">
    <property type="entry name" value="AB HYDROLASE SUPERFAMILY PROTEIN C4A8.06C"/>
    <property type="match status" value="1"/>
</dbReference>
<dbReference type="GeneID" id="17268289"/>
<dbReference type="SUPFAM" id="SSF53474">
    <property type="entry name" value="alpha/beta-Hydrolases"/>
    <property type="match status" value="1"/>
</dbReference>
<dbReference type="InterPro" id="IPR029058">
    <property type="entry name" value="AB_hydrolase_fold"/>
</dbReference>
<dbReference type="STRING" id="2903.R1CJF7"/>
<dbReference type="RefSeq" id="XP_005775171.1">
    <property type="nucleotide sequence ID" value="XM_005775114.1"/>
</dbReference>
<name>A0A0D3JGV7_EMIH1</name>
<dbReference type="OMA" id="PECNECE"/>
<dbReference type="Proteomes" id="UP000013827">
    <property type="component" value="Unassembled WGS sequence"/>
</dbReference>
<dbReference type="PaxDb" id="2903-EOD22742"/>
<evidence type="ECO:0000313" key="4">
    <source>
        <dbReference type="Proteomes" id="UP000013827"/>
    </source>
</evidence>
<evidence type="ECO:0000313" key="3">
    <source>
        <dbReference type="EnsemblProtists" id="EOD22742"/>
    </source>
</evidence>
<keyword evidence="4" id="KW-1185">Reference proteome</keyword>
<dbReference type="InterPro" id="IPR013094">
    <property type="entry name" value="AB_hydrolase_3"/>
</dbReference>
<reference evidence="3" key="2">
    <citation type="submission" date="2024-10" db="UniProtKB">
        <authorList>
            <consortium name="EnsemblProtists"/>
        </authorList>
    </citation>
    <scope>IDENTIFICATION</scope>
</reference>
<evidence type="ECO:0000256" key="1">
    <source>
        <dbReference type="ARBA" id="ARBA00022801"/>
    </source>
</evidence>
<dbReference type="HOGENOM" id="CLU_638473_0_0_1"/>
<dbReference type="EnsemblProtists" id="EOD22742">
    <property type="protein sequence ID" value="EOD22742"/>
    <property type="gene ID" value="EMIHUDRAFT_95383"/>
</dbReference>
<protein>
    <recommendedName>
        <fullName evidence="2">Alpha/beta hydrolase fold-3 domain-containing protein</fullName>
    </recommendedName>
</protein>